<evidence type="ECO:0000313" key="2">
    <source>
        <dbReference type="EMBL" id="GAH08465.1"/>
    </source>
</evidence>
<evidence type="ECO:0000256" key="1">
    <source>
        <dbReference type="SAM" id="Phobius"/>
    </source>
</evidence>
<feature type="non-terminal residue" evidence="2">
    <location>
        <position position="1"/>
    </location>
</feature>
<name>X1DJN6_9ZZZZ</name>
<comment type="caution">
    <text evidence="2">The sequence shown here is derived from an EMBL/GenBank/DDBJ whole genome shotgun (WGS) entry which is preliminary data.</text>
</comment>
<protein>
    <submittedName>
        <fullName evidence="2">Uncharacterized protein</fullName>
    </submittedName>
</protein>
<feature type="transmembrane region" description="Helical" evidence="1">
    <location>
        <begin position="89"/>
        <end position="109"/>
    </location>
</feature>
<organism evidence="2">
    <name type="scientific">marine sediment metagenome</name>
    <dbReference type="NCBI Taxonomy" id="412755"/>
    <lineage>
        <taxon>unclassified sequences</taxon>
        <taxon>metagenomes</taxon>
        <taxon>ecological metagenomes</taxon>
    </lineage>
</organism>
<keyword evidence="1" id="KW-1133">Transmembrane helix</keyword>
<keyword evidence="1" id="KW-0812">Transmembrane</keyword>
<dbReference type="EMBL" id="BART01037529">
    <property type="protein sequence ID" value="GAH08465.1"/>
    <property type="molecule type" value="Genomic_DNA"/>
</dbReference>
<sequence length="129" mass="14709">IGIGLALIEHGCVIALTILLFIAFSPYSVVLGIVLVIFRTGEGLIQFYNEPFYWKLINNAKKYSSASSDEKKSLSDSARIIFKGKDIRFKYAMICWSIGTLSFSVYIGIKHCNGRIWLFSRKYLDILHY</sequence>
<keyword evidence="1" id="KW-0472">Membrane</keyword>
<feature type="transmembrane region" description="Helical" evidence="1">
    <location>
        <begin position="13"/>
        <end position="38"/>
    </location>
</feature>
<reference evidence="2" key="1">
    <citation type="journal article" date="2014" name="Front. Microbiol.">
        <title>High frequency of phylogenetically diverse reductive dehalogenase-homologous genes in deep subseafloor sedimentary metagenomes.</title>
        <authorList>
            <person name="Kawai M."/>
            <person name="Futagami T."/>
            <person name="Toyoda A."/>
            <person name="Takaki Y."/>
            <person name="Nishi S."/>
            <person name="Hori S."/>
            <person name="Arai W."/>
            <person name="Tsubouchi T."/>
            <person name="Morono Y."/>
            <person name="Uchiyama I."/>
            <person name="Ito T."/>
            <person name="Fujiyama A."/>
            <person name="Inagaki F."/>
            <person name="Takami H."/>
        </authorList>
    </citation>
    <scope>NUCLEOTIDE SEQUENCE</scope>
    <source>
        <strain evidence="2">Expedition CK06-06</strain>
    </source>
</reference>
<gene>
    <name evidence="2" type="ORF">S01H4_62746</name>
</gene>
<accession>X1DJN6</accession>
<dbReference type="AlphaFoldDB" id="X1DJN6"/>
<proteinExistence type="predicted"/>